<accession>A0A6J4NM10</accession>
<gene>
    <name evidence="5" type="ORF">AVDCRST_MAG06-1461</name>
</gene>
<dbReference type="Gene3D" id="3.40.630.190">
    <property type="entry name" value="LCP protein"/>
    <property type="match status" value="1"/>
</dbReference>
<organism evidence="5">
    <name type="scientific">uncultured Nocardioides sp</name>
    <dbReference type="NCBI Taxonomy" id="198441"/>
    <lineage>
        <taxon>Bacteria</taxon>
        <taxon>Bacillati</taxon>
        <taxon>Actinomycetota</taxon>
        <taxon>Actinomycetes</taxon>
        <taxon>Propionibacteriales</taxon>
        <taxon>Nocardioidaceae</taxon>
        <taxon>Nocardioides</taxon>
        <taxon>environmental samples</taxon>
    </lineage>
</organism>
<evidence type="ECO:0000313" key="5">
    <source>
        <dbReference type="EMBL" id="CAA9388975.1"/>
    </source>
</evidence>
<evidence type="ECO:0000256" key="1">
    <source>
        <dbReference type="ARBA" id="ARBA00006068"/>
    </source>
</evidence>
<proteinExistence type="inferred from homology"/>
<feature type="compositionally biased region" description="Basic and acidic residues" evidence="2">
    <location>
        <begin position="58"/>
        <end position="68"/>
    </location>
</feature>
<dbReference type="PANTHER" id="PTHR33392">
    <property type="entry name" value="POLYISOPRENYL-TEICHOIC ACID--PEPTIDOGLYCAN TEICHOIC ACID TRANSFERASE TAGU"/>
    <property type="match status" value="1"/>
</dbReference>
<feature type="domain" description="Cell envelope-related transcriptional attenuator" evidence="4">
    <location>
        <begin position="173"/>
        <end position="316"/>
    </location>
</feature>
<feature type="transmembrane region" description="Helical" evidence="3">
    <location>
        <begin position="102"/>
        <end position="122"/>
    </location>
</feature>
<name>A0A6J4NM10_9ACTN</name>
<evidence type="ECO:0000256" key="2">
    <source>
        <dbReference type="SAM" id="MobiDB-lite"/>
    </source>
</evidence>
<keyword evidence="3" id="KW-0472">Membrane</keyword>
<evidence type="ECO:0000259" key="4">
    <source>
        <dbReference type="Pfam" id="PF03816"/>
    </source>
</evidence>
<evidence type="ECO:0000256" key="3">
    <source>
        <dbReference type="SAM" id="Phobius"/>
    </source>
</evidence>
<protein>
    <submittedName>
        <fullName evidence="5">Cell envelope-associated transcriptional attenuator LytR-CpsA-Psr, subfamily A1</fullName>
    </submittedName>
</protein>
<dbReference type="InterPro" id="IPR050922">
    <property type="entry name" value="LytR/CpsA/Psr_CW_biosynth"/>
</dbReference>
<dbReference type="PANTHER" id="PTHR33392:SF6">
    <property type="entry name" value="POLYISOPRENYL-TEICHOIC ACID--PEPTIDOGLYCAN TEICHOIC ACID TRANSFERASE TAGU"/>
    <property type="match status" value="1"/>
</dbReference>
<keyword evidence="3" id="KW-0812">Transmembrane</keyword>
<dbReference type="EMBL" id="CADCUP010000103">
    <property type="protein sequence ID" value="CAA9388975.1"/>
    <property type="molecule type" value="Genomic_DNA"/>
</dbReference>
<dbReference type="NCBIfam" id="TIGR00350">
    <property type="entry name" value="lytR_cpsA_psr"/>
    <property type="match status" value="1"/>
</dbReference>
<dbReference type="InterPro" id="IPR004474">
    <property type="entry name" value="LytR_CpsA_psr"/>
</dbReference>
<dbReference type="AlphaFoldDB" id="A0A6J4NM10"/>
<comment type="similarity">
    <text evidence="1">Belongs to the LytR/CpsA/Psr (LCP) family.</text>
</comment>
<dbReference type="RefSeq" id="WP_295657951.1">
    <property type="nucleotide sequence ID" value="NZ_CADCUP010000103.1"/>
</dbReference>
<dbReference type="Pfam" id="PF03816">
    <property type="entry name" value="LytR_cpsA_psr"/>
    <property type="match status" value="1"/>
</dbReference>
<reference evidence="5" key="1">
    <citation type="submission" date="2020-02" db="EMBL/GenBank/DDBJ databases">
        <authorList>
            <person name="Meier V. D."/>
        </authorList>
    </citation>
    <scope>NUCLEOTIDE SEQUENCE</scope>
    <source>
        <strain evidence="5">AVDCRST_MAG06</strain>
    </source>
</reference>
<feature type="region of interest" description="Disordered" evidence="2">
    <location>
        <begin position="1"/>
        <end position="93"/>
    </location>
</feature>
<keyword evidence="3" id="KW-1133">Transmembrane helix</keyword>
<sequence>MAGRPPGKGGPEEGTPEYDWLYGGTGAPPPDDATRTVPQMSRPGPEETRVMPAMSRPDQARGDREQAPLREPSPGYAPPPPSSPERGSRGRRPRLPRPRLRWIVWALLLWLVFLVAVPFWAWTKVSKVEAFPDGERPAEQPGTTYLLVGSDSRADLTEEQRRELGTGGDVGQRTDTIMLLHTGRGPNLLMSIPRDSIVEIPGREGTDKINAAYAYGGPALLIRTIEQNTGIRVDDYVEIGFGGFVGMVDALGGIEICPTNAMKDPDANLDIPEGCQEADGGTALGYARSRKTSAQLGDVKRAQHQREVVSAIGREAVSPWTVVNPVRYYRLAMASSRSFDVGEGTSALSLGRFAFAMTRVDGRNGLTCGVPIRDLAVTWDEPRSQEMFEHIIDDDTEGIPEGLCTPSGLPRP</sequence>